<feature type="transmembrane region" description="Helical" evidence="5">
    <location>
        <begin position="411"/>
        <end position="430"/>
    </location>
</feature>
<evidence type="ECO:0000256" key="2">
    <source>
        <dbReference type="ARBA" id="ARBA00022692"/>
    </source>
</evidence>
<gene>
    <name evidence="7" type="ORF">FB45DRAFT_112555</name>
    <name evidence="6" type="ORF">FB45DRAFT_880410</name>
</gene>
<dbReference type="PANTHER" id="PTHR23294:SF59">
    <property type="entry name" value="UNC93-LIKE PROTEIN C922.05C"/>
    <property type="match status" value="1"/>
</dbReference>
<feature type="transmembrane region" description="Helical" evidence="5">
    <location>
        <begin position="79"/>
        <end position="98"/>
    </location>
</feature>
<dbReference type="Pfam" id="PF05978">
    <property type="entry name" value="UNC-93"/>
    <property type="match status" value="1"/>
</dbReference>
<feature type="transmembrane region" description="Helical" evidence="5">
    <location>
        <begin position="49"/>
        <end position="72"/>
    </location>
</feature>
<dbReference type="PANTHER" id="PTHR23294">
    <property type="entry name" value="ET TRANSLATION PRODUCT-RELATED"/>
    <property type="match status" value="1"/>
</dbReference>
<dbReference type="EMBL" id="JARKIF010000098">
    <property type="protein sequence ID" value="KAJ7604574.1"/>
    <property type="molecule type" value="Genomic_DNA"/>
</dbReference>
<feature type="transmembrane region" description="Helical" evidence="5">
    <location>
        <begin position="104"/>
        <end position="130"/>
    </location>
</feature>
<feature type="transmembrane region" description="Helical" evidence="5">
    <location>
        <begin position="142"/>
        <end position="165"/>
    </location>
</feature>
<name>A0AAD7AYM8_9AGAR</name>
<keyword evidence="4 5" id="KW-0472">Membrane</keyword>
<keyword evidence="3 5" id="KW-1133">Transmembrane helix</keyword>
<evidence type="ECO:0000256" key="1">
    <source>
        <dbReference type="ARBA" id="ARBA00004141"/>
    </source>
</evidence>
<evidence type="ECO:0000313" key="6">
    <source>
        <dbReference type="EMBL" id="KAJ7604574.1"/>
    </source>
</evidence>
<evidence type="ECO:0000313" key="7">
    <source>
        <dbReference type="EMBL" id="KAJ7623678.1"/>
    </source>
</evidence>
<feature type="transmembrane region" description="Helical" evidence="5">
    <location>
        <begin position="177"/>
        <end position="197"/>
    </location>
</feature>
<proteinExistence type="predicted"/>
<evidence type="ECO:0000313" key="8">
    <source>
        <dbReference type="Proteomes" id="UP001221142"/>
    </source>
</evidence>
<keyword evidence="2 5" id="KW-0812">Transmembrane</keyword>
<dbReference type="InterPro" id="IPR036259">
    <property type="entry name" value="MFS_trans_sf"/>
</dbReference>
<feature type="transmembrane region" description="Helical" evidence="5">
    <location>
        <begin position="384"/>
        <end position="405"/>
    </location>
</feature>
<keyword evidence="8" id="KW-1185">Reference proteome</keyword>
<accession>A0AAD7AYM8</accession>
<feature type="transmembrane region" description="Helical" evidence="5">
    <location>
        <begin position="18"/>
        <end position="37"/>
    </location>
</feature>
<feature type="transmembrane region" description="Helical" evidence="5">
    <location>
        <begin position="301"/>
        <end position="324"/>
    </location>
</feature>
<dbReference type="Gene3D" id="1.20.1250.20">
    <property type="entry name" value="MFS general substrate transporter like domains"/>
    <property type="match status" value="1"/>
</dbReference>
<organism evidence="6 8">
    <name type="scientific">Roridomyces roridus</name>
    <dbReference type="NCBI Taxonomy" id="1738132"/>
    <lineage>
        <taxon>Eukaryota</taxon>
        <taxon>Fungi</taxon>
        <taxon>Dikarya</taxon>
        <taxon>Basidiomycota</taxon>
        <taxon>Agaricomycotina</taxon>
        <taxon>Agaricomycetes</taxon>
        <taxon>Agaricomycetidae</taxon>
        <taxon>Agaricales</taxon>
        <taxon>Marasmiineae</taxon>
        <taxon>Mycenaceae</taxon>
        <taxon>Roridomyces</taxon>
    </lineage>
</organism>
<dbReference type="AlphaFoldDB" id="A0AAD7AYM8"/>
<dbReference type="Proteomes" id="UP001221142">
    <property type="component" value="Unassembled WGS sequence"/>
</dbReference>
<comment type="subcellular location">
    <subcellularLocation>
        <location evidence="1">Membrane</location>
        <topology evidence="1">Multi-pass membrane protein</topology>
    </subcellularLocation>
</comment>
<reference evidence="6" key="1">
    <citation type="submission" date="2023-03" db="EMBL/GenBank/DDBJ databases">
        <title>Massive genome expansion in bonnet fungi (Mycena s.s.) driven by repeated elements and novel gene families across ecological guilds.</title>
        <authorList>
            <consortium name="Lawrence Berkeley National Laboratory"/>
            <person name="Harder C.B."/>
            <person name="Miyauchi S."/>
            <person name="Viragh M."/>
            <person name="Kuo A."/>
            <person name="Thoen E."/>
            <person name="Andreopoulos B."/>
            <person name="Lu D."/>
            <person name="Skrede I."/>
            <person name="Drula E."/>
            <person name="Henrissat B."/>
            <person name="Morin E."/>
            <person name="Kohler A."/>
            <person name="Barry K."/>
            <person name="LaButti K."/>
            <person name="Morin E."/>
            <person name="Salamov A."/>
            <person name="Lipzen A."/>
            <person name="Mereny Z."/>
            <person name="Hegedus B."/>
            <person name="Baldrian P."/>
            <person name="Stursova M."/>
            <person name="Weitz H."/>
            <person name="Taylor A."/>
            <person name="Grigoriev I.V."/>
            <person name="Nagy L.G."/>
            <person name="Martin F."/>
            <person name="Kauserud H."/>
        </authorList>
    </citation>
    <scope>NUCLEOTIDE SEQUENCE</scope>
    <source>
        <strain evidence="6">9284</strain>
    </source>
</reference>
<feature type="transmembrane region" description="Helical" evidence="5">
    <location>
        <begin position="344"/>
        <end position="372"/>
    </location>
</feature>
<comment type="caution">
    <text evidence="6">The sequence shown here is derived from an EMBL/GenBank/DDBJ whole genome shotgun (WGS) entry which is preliminary data.</text>
</comment>
<evidence type="ECO:0000256" key="5">
    <source>
        <dbReference type="SAM" id="Phobius"/>
    </source>
</evidence>
<evidence type="ECO:0000256" key="4">
    <source>
        <dbReference type="ARBA" id="ARBA00023136"/>
    </source>
</evidence>
<dbReference type="InterPro" id="IPR051617">
    <property type="entry name" value="UNC-93-like_regulator"/>
</dbReference>
<evidence type="ECO:0000256" key="3">
    <source>
        <dbReference type="ARBA" id="ARBA00022989"/>
    </source>
</evidence>
<dbReference type="EMBL" id="JARKIF010000014">
    <property type="protein sequence ID" value="KAJ7623678.1"/>
    <property type="molecule type" value="Genomic_DNA"/>
</dbReference>
<dbReference type="GO" id="GO:0016020">
    <property type="term" value="C:membrane"/>
    <property type="evidence" value="ECO:0007669"/>
    <property type="project" value="UniProtKB-SubCell"/>
</dbReference>
<dbReference type="SUPFAM" id="SSF103473">
    <property type="entry name" value="MFS general substrate transporter"/>
    <property type="match status" value="1"/>
</dbReference>
<dbReference type="InterPro" id="IPR010291">
    <property type="entry name" value="Ion_channel_UNC-93"/>
</dbReference>
<sequence>MSTGLAKWRLNSPLVQNYVGGIVLALTPGIFTALGALGSGGGRASSTHLASVVSSTLYAIYTFSGWGTGIFLNTIGPRWTLTIGAIGYPVYVAAFWYYDATGHQWFPILSGVILGFSAGLLWSTSAYLGITYSTEAERGKYIAIQGVITGIGATIGSAVGFGLSANSTSSDGVPTTVYAIFLSLMCCGSIVAASFIINPANIVRDDGTKIALFTNTETTTFWQEFKGVVDMTKDLKLMLLVPVMFAAEFPVAIEPSLNAYAFNLRTRTLLGLLYSIAQIPGVLIFVPLLDNNRMTRRTRGLVGLAALSLLVLGAWCGQLGWMAGKNLDRSIAGPAYDWTDGAPFVGFAILYIIFGALYVCYSMVAIWIMSAMTNSPTKLARHAGLFKGTVSAGMSVVFGIDSTLLPFRHELAYCFALQMLGLVIMAYLCIREVKNTKYFLEDDVIVPIEYVEREQEIDPELAEHERKIHPHEKEFDEKA</sequence>
<feature type="transmembrane region" description="Helical" evidence="5">
    <location>
        <begin position="235"/>
        <end position="253"/>
    </location>
</feature>
<protein>
    <submittedName>
        <fullName evidence="6">Major facilitator superfamily domain-containing protein</fullName>
    </submittedName>
</protein>
<feature type="transmembrane region" description="Helical" evidence="5">
    <location>
        <begin position="268"/>
        <end position="289"/>
    </location>
</feature>